<gene>
    <name evidence="5" type="ORF">NCI01_21835</name>
</gene>
<reference evidence="5 6" key="1">
    <citation type="submission" date="2022-06" db="EMBL/GenBank/DDBJ databases">
        <authorList>
            <person name="So Y."/>
        </authorList>
    </citation>
    <scope>NUCLEOTIDE SEQUENCE [LARGE SCALE GENOMIC DNA]</scope>
    <source>
        <strain evidence="5 6">STR3</strain>
    </source>
</reference>
<keyword evidence="3 5" id="KW-0456">Lyase</keyword>
<dbReference type="Proteomes" id="UP001204524">
    <property type="component" value="Unassembled WGS sequence"/>
</dbReference>
<comment type="similarity">
    <text evidence="1">Belongs to the HpcH/HpaI aldolase family.</text>
</comment>
<comment type="caution">
    <text evidence="5">The sequence shown here is derived from an EMBL/GenBank/DDBJ whole genome shotgun (WGS) entry which is preliminary data.</text>
</comment>
<dbReference type="InterPro" id="IPR050251">
    <property type="entry name" value="HpcH-HpaI_aldolase"/>
</dbReference>
<dbReference type="EMBL" id="JANARS010000016">
    <property type="protein sequence ID" value="MCP3424450.1"/>
    <property type="molecule type" value="Genomic_DNA"/>
</dbReference>
<dbReference type="SUPFAM" id="SSF51621">
    <property type="entry name" value="Phosphoenolpyruvate/pyruvate domain"/>
    <property type="match status" value="1"/>
</dbReference>
<dbReference type="InterPro" id="IPR005000">
    <property type="entry name" value="Aldolase/citrate-lyase_domain"/>
</dbReference>
<dbReference type="GO" id="GO:0016829">
    <property type="term" value="F:lyase activity"/>
    <property type="evidence" value="ECO:0007669"/>
    <property type="project" value="UniProtKB-KW"/>
</dbReference>
<evidence type="ECO:0000256" key="1">
    <source>
        <dbReference type="ARBA" id="ARBA00005568"/>
    </source>
</evidence>
<name>A0ABT1L345_9ACTN</name>
<evidence type="ECO:0000256" key="3">
    <source>
        <dbReference type="ARBA" id="ARBA00023239"/>
    </source>
</evidence>
<proteinExistence type="inferred from homology"/>
<evidence type="ECO:0000259" key="4">
    <source>
        <dbReference type="Pfam" id="PF03328"/>
    </source>
</evidence>
<sequence>MTSTVGPLRGDGPPLRGFVNLIPSPVATQALAAAGADVVMIDQEHGPIGPENLHAMIASTAGTRCAPWVRVSRIEEGVVKTALDAGADGIVFPLVSTPEAAAECVSLTRYPPYGRRGWGPFVAHSRWGVELFDYQEQRGGRTVCAILVETRLAIENIEQLCQVDGIDCVTIAPFDLSTDMGVPGRLDAPELVQAIEHAQDVILRAGIPLGGAALTAGQTEGLAARGCRLLWHNFDVLMLKQYVKETFQWRSTHP</sequence>
<dbReference type="PANTHER" id="PTHR30502:SF0">
    <property type="entry name" value="PHOSPHOENOLPYRUVATE CARBOXYLASE FAMILY PROTEIN"/>
    <property type="match status" value="1"/>
</dbReference>
<organism evidence="5 6">
    <name type="scientific">Nocardioides pinisoli</name>
    <dbReference type="NCBI Taxonomy" id="2950279"/>
    <lineage>
        <taxon>Bacteria</taxon>
        <taxon>Bacillati</taxon>
        <taxon>Actinomycetota</taxon>
        <taxon>Actinomycetes</taxon>
        <taxon>Propionibacteriales</taxon>
        <taxon>Nocardioidaceae</taxon>
        <taxon>Nocardioides</taxon>
    </lineage>
</organism>
<keyword evidence="6" id="KW-1185">Reference proteome</keyword>
<keyword evidence="2" id="KW-0479">Metal-binding</keyword>
<feature type="domain" description="HpcH/HpaI aldolase/citrate lyase" evidence="4">
    <location>
        <begin position="25"/>
        <end position="212"/>
    </location>
</feature>
<evidence type="ECO:0000313" key="6">
    <source>
        <dbReference type="Proteomes" id="UP001204524"/>
    </source>
</evidence>
<dbReference type="InterPro" id="IPR040442">
    <property type="entry name" value="Pyrv_kinase-like_dom_sf"/>
</dbReference>
<evidence type="ECO:0000256" key="2">
    <source>
        <dbReference type="ARBA" id="ARBA00022723"/>
    </source>
</evidence>
<dbReference type="Pfam" id="PF03328">
    <property type="entry name" value="HpcH_HpaI"/>
    <property type="match status" value="1"/>
</dbReference>
<evidence type="ECO:0000313" key="5">
    <source>
        <dbReference type="EMBL" id="MCP3424450.1"/>
    </source>
</evidence>
<accession>A0ABT1L345</accession>
<dbReference type="PANTHER" id="PTHR30502">
    <property type="entry name" value="2-KETO-3-DEOXY-L-RHAMNONATE ALDOLASE"/>
    <property type="match status" value="1"/>
</dbReference>
<protein>
    <submittedName>
        <fullName evidence="5">Aldolase/citrate lyase family protein</fullName>
    </submittedName>
</protein>
<dbReference type="InterPro" id="IPR015813">
    <property type="entry name" value="Pyrv/PenolPyrv_kinase-like_dom"/>
</dbReference>
<dbReference type="Gene3D" id="3.20.20.60">
    <property type="entry name" value="Phosphoenolpyruvate-binding domains"/>
    <property type="match status" value="1"/>
</dbReference>
<dbReference type="RefSeq" id="WP_254183606.1">
    <property type="nucleotide sequence ID" value="NZ_JANARS010000016.1"/>
</dbReference>